<dbReference type="GO" id="GO:0006508">
    <property type="term" value="P:proteolysis"/>
    <property type="evidence" value="ECO:0007669"/>
    <property type="project" value="InterPro"/>
</dbReference>
<keyword evidence="4" id="KW-1185">Reference proteome</keyword>
<keyword evidence="1" id="KW-0732">Signal</keyword>
<dbReference type="EMBL" id="JAJTTC010000007">
    <property type="protein sequence ID" value="MCF0064441.1"/>
    <property type="molecule type" value="Genomic_DNA"/>
</dbReference>
<dbReference type="Pfam" id="PF01364">
    <property type="entry name" value="Peptidase_C25"/>
    <property type="match status" value="1"/>
</dbReference>
<dbReference type="Gene3D" id="3.40.50.1460">
    <property type="match status" value="1"/>
</dbReference>
<comment type="caution">
    <text evidence="3">The sequence shown here is derived from an EMBL/GenBank/DDBJ whole genome shotgun (WGS) entry which is preliminary data.</text>
</comment>
<proteinExistence type="predicted"/>
<reference evidence="3" key="1">
    <citation type="submission" date="2021-12" db="EMBL/GenBank/DDBJ databases">
        <title>Novel species in genus Dyadobacter.</title>
        <authorList>
            <person name="Ma C."/>
        </authorList>
    </citation>
    <scope>NUCLEOTIDE SEQUENCE</scope>
    <source>
        <strain evidence="3">LJ419</strain>
    </source>
</reference>
<evidence type="ECO:0000259" key="2">
    <source>
        <dbReference type="Pfam" id="PF01364"/>
    </source>
</evidence>
<protein>
    <submittedName>
        <fullName evidence="3">C25 family cysteine peptidase</fullName>
    </submittedName>
</protein>
<evidence type="ECO:0000313" key="4">
    <source>
        <dbReference type="Proteomes" id="UP001139000"/>
    </source>
</evidence>
<dbReference type="Gene3D" id="2.60.40.10">
    <property type="entry name" value="Immunoglobulins"/>
    <property type="match status" value="1"/>
</dbReference>
<gene>
    <name evidence="3" type="ORF">LXM26_23205</name>
</gene>
<evidence type="ECO:0000313" key="3">
    <source>
        <dbReference type="EMBL" id="MCF0064441.1"/>
    </source>
</evidence>
<dbReference type="AlphaFoldDB" id="A0A9X1PPB4"/>
<dbReference type="InterPro" id="IPR029031">
    <property type="entry name" value="Gingipain_N_sf"/>
</dbReference>
<name>A0A9X1PPB4_9BACT</name>
<dbReference type="GO" id="GO:0008234">
    <property type="term" value="F:cysteine-type peptidase activity"/>
    <property type="evidence" value="ECO:0007669"/>
    <property type="project" value="InterPro"/>
</dbReference>
<dbReference type="SUPFAM" id="SSF52129">
    <property type="entry name" value="Caspase-like"/>
    <property type="match status" value="1"/>
</dbReference>
<dbReference type="InterPro" id="IPR029030">
    <property type="entry name" value="Caspase-like_dom_sf"/>
</dbReference>
<accession>A0A9X1PPB4</accession>
<dbReference type="Proteomes" id="UP001139000">
    <property type="component" value="Unassembled WGS sequence"/>
</dbReference>
<dbReference type="Gene3D" id="3.40.50.10390">
    <property type="entry name" value="Gingipain r, domain 1"/>
    <property type="match status" value="1"/>
</dbReference>
<organism evidence="3 4">
    <name type="scientific">Dyadobacter chenwenxiniae</name>
    <dbReference type="NCBI Taxonomy" id="2906456"/>
    <lineage>
        <taxon>Bacteria</taxon>
        <taxon>Pseudomonadati</taxon>
        <taxon>Bacteroidota</taxon>
        <taxon>Cytophagia</taxon>
        <taxon>Cytophagales</taxon>
        <taxon>Spirosomataceae</taxon>
        <taxon>Dyadobacter</taxon>
    </lineage>
</organism>
<dbReference type="InterPro" id="IPR001769">
    <property type="entry name" value="Gingipain"/>
</dbReference>
<feature type="domain" description="Gingipain" evidence="2">
    <location>
        <begin position="420"/>
        <end position="783"/>
    </location>
</feature>
<dbReference type="CDD" id="cd02258">
    <property type="entry name" value="Peptidase_C25_N"/>
    <property type="match status" value="1"/>
</dbReference>
<dbReference type="InterPro" id="IPR013783">
    <property type="entry name" value="Ig-like_fold"/>
</dbReference>
<evidence type="ECO:0000256" key="1">
    <source>
        <dbReference type="ARBA" id="ARBA00022729"/>
    </source>
</evidence>
<sequence>MRPFLRDIGQNPAWFPKACMRHDINTFIKITSLIAALLTANMANAQWGAPFANSWIHYGKPYVRIGVAKKGLHKISFSDLPGSFPTDSPDKIQLWRRGRQVSIISISDKEILFYAVPNDGASDSLLYRPMNSRINPYFSMYSDEGSYFLTLGDSPGHRAKVIDEPIDSNVPLLPFHKENVATVFKNEYSLGTTNPIGKPSFLNSFFELGASRTGKMQDKDGAGSLTGKFKLQNLVNIAQKPTIKLLIHGRSDKEHKIEIYVGKNSKSLRLVTVLASSRFTPTEYTFELKPEDTDADNSGMISLKTVNADRLDRFSLTYYAVEFPQQFQIGNEPGKEFRLLPTKDNASRVSIKGASAGFTLLDISDPDNPILLKGKNESVMVPRRAGKEQILLATKEVVKVDAAKIKEAKFQTSIPKEPDYIIITTDSLLEGAKQFANYRASQVGGGFKPLVINILDIYNQFNYGEPSPVAIRKFLAYMLTDGSKDKYLFLIGKSITQNEAMKRELPGEVPTIGYPASDILLVEGLAGAPQDVPAIPVGRLSAVTNQHVIDYLQKVKDYESMKDYSWRKNVLHLNGGKTVGEISQLKGLLTALEPDVEKGELGGKVKQFVKQKAMQEPEPVNITAEVNAGVGLITFFGHGSWYITDLDMGYITDAARSYNNLHKYPMMYFNGCGVGNIFANKFNQKPKTANSTDRITLSLDWLLAPNRGAIAIIANSYESYVSPSAAYLQRLYHFMFTDSATAHLPIGKIQMAVANDIVSKHNDAHSIANVHQTLLQGDPALKLITINKPDYAVDPDESIALHGQSANKSIGTSDSLKVQIKMSNNGRFLAGQNVPVSVTYFGRKGNRIKTESVESFASQNVLQVTFHNSRDIQKIRVEIDPKRAINELNVNNNVAELDIDWDLIKDKNTFTSENAKDVVPPLLTVKFNDRLLASKEIVASKPEIAIYLSDDRQLIPDTSLIEIFIKRCGDDACDFEKITYSKNNIKINPTDLKALQLSYLSDLAPGVYEILINAKDRAGNAVVQPYRMLFEILDDDDMPTELIVSPNPAASYLRFELKTSEKTDLKSIRYIIYDQRGIVVEDKILSLTSGALTNEWYWMPSDQSAGLYTYKVLLINDRNEAFVTFPGKVIIHGK</sequence>
<dbReference type="RefSeq" id="WP_234657390.1">
    <property type="nucleotide sequence ID" value="NZ_CP094997.1"/>
</dbReference>